<evidence type="ECO:0000313" key="2">
    <source>
        <dbReference type="Proteomes" id="UP000799757"/>
    </source>
</evidence>
<evidence type="ECO:0000313" key="1">
    <source>
        <dbReference type="EMBL" id="KAF2800226.1"/>
    </source>
</evidence>
<dbReference type="Proteomes" id="UP000799757">
    <property type="component" value="Unassembled WGS sequence"/>
</dbReference>
<gene>
    <name evidence="1" type="ORF">K505DRAFT_370418</name>
</gene>
<sequence>MSAEMKGPGILWVTSRIAASAKDILDEETFMKWYDDDHIAEIVETEGIKDAFRYINVERGSPSVPKPFLAFYPMPDLAFTQGSDFKKIRVKSDILPGSGIVYDLADIDVGYYGLVGKTEATAKKEPAQYIVVSAIEPASDASDDEVNKFFDEQIAAVSKASNYLRTIRFKLCYARTNAQSRALKGLPTTDEPAPEPPTWQAVHEFSVEPAAEVRGNIKGDSNPVLEKAKQNELNVYKLAKTHGGKKFFE</sequence>
<proteinExistence type="predicted"/>
<reference evidence="1" key="1">
    <citation type="journal article" date="2020" name="Stud. Mycol.">
        <title>101 Dothideomycetes genomes: a test case for predicting lifestyles and emergence of pathogens.</title>
        <authorList>
            <person name="Haridas S."/>
            <person name="Albert R."/>
            <person name="Binder M."/>
            <person name="Bloem J."/>
            <person name="Labutti K."/>
            <person name="Salamov A."/>
            <person name="Andreopoulos B."/>
            <person name="Baker S."/>
            <person name="Barry K."/>
            <person name="Bills G."/>
            <person name="Bluhm B."/>
            <person name="Cannon C."/>
            <person name="Castanera R."/>
            <person name="Culley D."/>
            <person name="Daum C."/>
            <person name="Ezra D."/>
            <person name="Gonzalez J."/>
            <person name="Henrissat B."/>
            <person name="Kuo A."/>
            <person name="Liang C."/>
            <person name="Lipzen A."/>
            <person name="Lutzoni F."/>
            <person name="Magnuson J."/>
            <person name="Mondo S."/>
            <person name="Nolan M."/>
            <person name="Ohm R."/>
            <person name="Pangilinan J."/>
            <person name="Park H.-J."/>
            <person name="Ramirez L."/>
            <person name="Alfaro M."/>
            <person name="Sun H."/>
            <person name="Tritt A."/>
            <person name="Yoshinaga Y."/>
            <person name="Zwiers L.-H."/>
            <person name="Turgeon B."/>
            <person name="Goodwin S."/>
            <person name="Spatafora J."/>
            <person name="Crous P."/>
            <person name="Grigoriev I."/>
        </authorList>
    </citation>
    <scope>NUCLEOTIDE SEQUENCE</scope>
    <source>
        <strain evidence="1">CBS 109.77</strain>
    </source>
</reference>
<dbReference type="AlphaFoldDB" id="A0A6A6XUH6"/>
<dbReference type="EMBL" id="MU001751">
    <property type="protein sequence ID" value="KAF2800226.1"/>
    <property type="molecule type" value="Genomic_DNA"/>
</dbReference>
<accession>A0A6A6XUH6</accession>
<name>A0A6A6XUH6_9PLEO</name>
<protein>
    <submittedName>
        <fullName evidence="1">Uncharacterized protein</fullName>
    </submittedName>
</protein>
<dbReference type="OrthoDB" id="2851338at2759"/>
<keyword evidence="2" id="KW-1185">Reference proteome</keyword>
<organism evidence="1 2">
    <name type="scientific">Melanomma pulvis-pyrius CBS 109.77</name>
    <dbReference type="NCBI Taxonomy" id="1314802"/>
    <lineage>
        <taxon>Eukaryota</taxon>
        <taxon>Fungi</taxon>
        <taxon>Dikarya</taxon>
        <taxon>Ascomycota</taxon>
        <taxon>Pezizomycotina</taxon>
        <taxon>Dothideomycetes</taxon>
        <taxon>Pleosporomycetidae</taxon>
        <taxon>Pleosporales</taxon>
        <taxon>Melanommataceae</taxon>
        <taxon>Melanomma</taxon>
    </lineage>
</organism>